<dbReference type="Proteomes" id="UP001562425">
    <property type="component" value="Unassembled WGS sequence"/>
</dbReference>
<feature type="region of interest" description="Disordered" evidence="1">
    <location>
        <begin position="74"/>
        <end position="126"/>
    </location>
</feature>
<evidence type="ECO:0000256" key="1">
    <source>
        <dbReference type="SAM" id="MobiDB-lite"/>
    </source>
</evidence>
<proteinExistence type="predicted"/>
<evidence type="ECO:0000313" key="2">
    <source>
        <dbReference type="EMBL" id="KAL1378747.1"/>
    </source>
</evidence>
<evidence type="ECO:0000313" key="3">
    <source>
        <dbReference type="Proteomes" id="UP001562425"/>
    </source>
</evidence>
<feature type="compositionally biased region" description="Basic residues" evidence="1">
    <location>
        <begin position="93"/>
        <end position="107"/>
    </location>
</feature>
<comment type="caution">
    <text evidence="2">The sequence shown here is derived from an EMBL/GenBank/DDBJ whole genome shotgun (WGS) entry which is preliminary data.</text>
</comment>
<organism evidence="2 3">
    <name type="scientific">Culex pipiens pipiens</name>
    <name type="common">Northern house mosquito</name>
    <dbReference type="NCBI Taxonomy" id="38569"/>
    <lineage>
        <taxon>Eukaryota</taxon>
        <taxon>Metazoa</taxon>
        <taxon>Ecdysozoa</taxon>
        <taxon>Arthropoda</taxon>
        <taxon>Hexapoda</taxon>
        <taxon>Insecta</taxon>
        <taxon>Pterygota</taxon>
        <taxon>Neoptera</taxon>
        <taxon>Endopterygota</taxon>
        <taxon>Diptera</taxon>
        <taxon>Nematocera</taxon>
        <taxon>Culicoidea</taxon>
        <taxon>Culicidae</taxon>
        <taxon>Culicinae</taxon>
        <taxon>Culicini</taxon>
        <taxon>Culex</taxon>
        <taxon>Culex</taxon>
    </lineage>
</organism>
<keyword evidence="3" id="KW-1185">Reference proteome</keyword>
<protein>
    <submittedName>
        <fullName evidence="2">Uncharacterized protein</fullName>
    </submittedName>
</protein>
<accession>A0ABD1CQN3</accession>
<reference evidence="2 3" key="1">
    <citation type="submission" date="2024-05" db="EMBL/GenBank/DDBJ databases">
        <title>Culex pipiens pipiens assembly and annotation.</title>
        <authorList>
            <person name="Alout H."/>
            <person name="Durand T."/>
        </authorList>
    </citation>
    <scope>NUCLEOTIDE SEQUENCE [LARGE SCALE GENOMIC DNA]</scope>
    <source>
        <strain evidence="2">HA-2024</strain>
        <tissue evidence="2">Whole body</tissue>
    </source>
</reference>
<sequence length="288" mass="33316">MREVVERNIEQLLFKRDDDFVYVSTERVVPTAQKQTNEASAQTRANDRQTTARFSMDVTWTRPNSDCLRQIQRNRSPTVQPGSFPDYRDHPQNKHLRHARHEGHRGRSPQTRSPYVTNRRPRRKPPHGFHILLQVKTKSEFLRLLLHIIDESCTHFDINTPFPDRKHLEPITSTRRLRKRVPTIAKPPPGFQWTSPGLAQTLTAFGKFKGTALQLCSLEVSQIIATIPKTSTFVMRDMKGIGGPRKPGLLKTKSEFLRLLLHIIDESCTHFDINTPFPDRKHLEPITL</sequence>
<dbReference type="EMBL" id="JBEHCU010010122">
    <property type="protein sequence ID" value="KAL1378747.1"/>
    <property type="molecule type" value="Genomic_DNA"/>
</dbReference>
<gene>
    <name evidence="2" type="ORF">pipiens_015376</name>
</gene>
<name>A0ABD1CQN3_CULPP</name>
<dbReference type="AlphaFoldDB" id="A0ABD1CQN3"/>